<dbReference type="NCBIfam" id="TIGR00702">
    <property type="entry name" value="YcaO-type kinase domain"/>
    <property type="match status" value="1"/>
</dbReference>
<dbReference type="Gene3D" id="3.90.930.60">
    <property type="match status" value="1"/>
</dbReference>
<protein>
    <submittedName>
        <fullName evidence="2">TOMM leader peptide-binding protein</fullName>
    </submittedName>
</protein>
<dbReference type="Gene3D" id="3.30.160.660">
    <property type="match status" value="1"/>
</dbReference>
<proteinExistence type="predicted"/>
<dbReference type="Pfam" id="PF02624">
    <property type="entry name" value="YcaO"/>
    <property type="match status" value="1"/>
</dbReference>
<dbReference type="Proteomes" id="UP001370100">
    <property type="component" value="Unassembled WGS sequence"/>
</dbReference>
<sequence>MTATDDAAVPGQAVAGSGAIRVGRHLRLEPEDGGLVVIGEDGLVTVWGRAAAAVATLVDGRRDADAFDVADLVAAAPDGVAPADVVAVLERLRALGVLEDADPADRTGDGRAEREAFHRAATGRTLSGIPPTVVALHDLGDRSGARALAGALEASGLRVRRPEDPDPGTVHEAAQVAVVAVDDHLDPRLGELAERFRADGVPWLPVRVRGVRQWIGPFFGADADGPCWHCLGSRLRIHRRAEEALLARRGDPGPLARRLPSHPAAVGLAAHRAALEVDAWAHGHTRPVHRGVLVLDSRTTADQLHELRRRPQCPGCGDAGLVARRGRAPIALGPAPDDPPCSVSAPDGYVHLVSPVTGVVPVLEVAAGAVGPTMVARTGPTPPARALALEDVRRRTRIGNAGTGPTERAARAAALGEALERWSGQYHGDEMRVRARRGDLGADALDPRDVLLVDPRQSADPAAWNAAHGPFNHIGPPVDDTEETDWSPLWSLRDGAARWLPTAMLYHGAPGPSWAFADSSGCAAGPTRDEAIRGGLLELVERDAVALWWYHRTPMPAVDLTADADGRRARDAHGALGREVWALDLTTDLGVPVVAAVSAARRHGVPTDRVMLGLGADPDPSTALHRALGELTATTEMVVEGARVPDDPDVRRWLDEVDVASEPWLVPSAAAAPPADPVAGTGAGPLVDRLVAHGLEPLVLDQTRPDIGLPVVRTVVPTLRPMWARFAPGRLFDAPVALGRLATPTPYDELNPRPVFL</sequence>
<dbReference type="Gene3D" id="3.40.50.720">
    <property type="entry name" value="NAD(P)-binding Rossmann-like Domain"/>
    <property type="match status" value="1"/>
</dbReference>
<dbReference type="InterPro" id="IPR022291">
    <property type="entry name" value="Bacteriocin_synth_cyclodeHase"/>
</dbReference>
<reference evidence="2 3" key="1">
    <citation type="submission" date="2024-03" db="EMBL/GenBank/DDBJ databases">
        <title>Actinomycetospora sp. OC33-EN06, a novel actinomycete isolated from wild orchid (Aerides multiflora).</title>
        <authorList>
            <person name="Suriyachadkun C."/>
        </authorList>
    </citation>
    <scope>NUCLEOTIDE SEQUENCE [LARGE SCALE GENOMIC DNA]</scope>
    <source>
        <strain evidence="2 3">OC33-EN06</strain>
    </source>
</reference>
<dbReference type="RefSeq" id="WP_337712247.1">
    <property type="nucleotide sequence ID" value="NZ_JBBEGL010000001.1"/>
</dbReference>
<dbReference type="NCBIfam" id="TIGR03882">
    <property type="entry name" value="cyclo_dehyd_2"/>
    <property type="match status" value="1"/>
</dbReference>
<evidence type="ECO:0000313" key="3">
    <source>
        <dbReference type="Proteomes" id="UP001370100"/>
    </source>
</evidence>
<accession>A0ABU8N089</accession>
<organism evidence="2 3">
    <name type="scientific">Actinomycetospora aeridis</name>
    <dbReference type="NCBI Taxonomy" id="3129231"/>
    <lineage>
        <taxon>Bacteria</taxon>
        <taxon>Bacillati</taxon>
        <taxon>Actinomycetota</taxon>
        <taxon>Actinomycetes</taxon>
        <taxon>Pseudonocardiales</taxon>
        <taxon>Pseudonocardiaceae</taxon>
        <taxon>Actinomycetospora</taxon>
    </lineage>
</organism>
<comment type="caution">
    <text evidence="2">The sequence shown here is derived from an EMBL/GenBank/DDBJ whole genome shotgun (WGS) entry which is preliminary data.</text>
</comment>
<dbReference type="InterPro" id="IPR003776">
    <property type="entry name" value="YcaO-like_dom"/>
</dbReference>
<evidence type="ECO:0000313" key="2">
    <source>
        <dbReference type="EMBL" id="MEJ2885784.1"/>
    </source>
</evidence>
<name>A0ABU8N089_9PSEU</name>
<dbReference type="EMBL" id="JBBEGL010000001">
    <property type="protein sequence ID" value="MEJ2885784.1"/>
    <property type="molecule type" value="Genomic_DNA"/>
</dbReference>
<evidence type="ECO:0000259" key="1">
    <source>
        <dbReference type="PROSITE" id="PS51664"/>
    </source>
</evidence>
<dbReference type="PROSITE" id="PS51664">
    <property type="entry name" value="YCAO"/>
    <property type="match status" value="1"/>
</dbReference>
<dbReference type="PANTHER" id="PTHR37809">
    <property type="entry name" value="RIBOSOMAL PROTEIN S12 METHYLTHIOTRANSFERASE ACCESSORY FACTOR YCAO"/>
    <property type="match status" value="1"/>
</dbReference>
<dbReference type="Gene3D" id="3.30.1330.230">
    <property type="match status" value="1"/>
</dbReference>
<keyword evidence="3" id="KW-1185">Reference proteome</keyword>
<feature type="domain" description="YcaO" evidence="1">
    <location>
        <begin position="402"/>
        <end position="757"/>
    </location>
</feature>
<dbReference type="PANTHER" id="PTHR37809:SF1">
    <property type="entry name" value="RIBOSOMAL PROTEIN S12 METHYLTHIOTRANSFERASE ACCESSORY FACTOR YCAO"/>
    <property type="match status" value="1"/>
</dbReference>
<dbReference type="Gene3D" id="3.30.40.250">
    <property type="match status" value="1"/>
</dbReference>
<gene>
    <name evidence="2" type="ORF">WCD41_04930</name>
</gene>